<gene>
    <name evidence="1" type="ORF">UFOVP458_43</name>
</gene>
<proteinExistence type="predicted"/>
<accession>A0A6J5MEE3</accession>
<sequence>MAIRYQSTIYSEKGRKVTIAIKDKNFSGVFGSFDVINLNVKYESDSIQGQERFTPIVGSSCDLSIIINSSGLVNLLTDIGLAIEGRFTLDLTAYESDDTTISYRWYGYIVTDLIEFEDLPLATTYEAKISAIDGLGWLKTLDYKSAVGPYLGQDTVVQHILNCLNQLDFVQDNLVANNLPVLHTVFNWHENTLTYSADNDFALKTAIQHRAFYHRDTKNNYIWQSCYDVLKKICQVFGARLIFSGSQYWLIQINEYTNTPTFHRYFKYSAYGVQSVGTFNLDFTITNIQTNLSGSDLMRLAGGRWTYYSALKNAVVRYNHNAKKNLMPGVVYNYITNTDPIIVRTDVLDSTIDIAKLSYTGILYQRSIWLTGGGFMPHIFVCAVKVASIIDYIPLMGFNVLQTWSLGSGWSILNGSLFATTVNGITQWTGDSVVANKYYYITIKVSLQSGTLRLRIGGVTKTITDSGDYEYKIYTINTDPFRLDSVSNPKFTGVVDALLVKKENKFLKRPVNFTNGFNYQLGAASWENSFYEWEFVTDIIQLDGTEIVNKTISFDTLAIPETGEYVWEMRLKEVRDEFGTDIKADYNIEFYLTNNYLEFMPDGTIQGQSDLLEFASDNDDKSSVVSNIDVYFGDGPSATTTGALRILNTSGIYEPSDGWKVGNTGSAKNISQLLVNEVIKGQLTPKKRMIDMPFQNLVVNKPFLPHKIIVYENNYYVFERGDLDLLTEITRGDFFKIEIDA</sequence>
<name>A0A6J5MEE3_9CAUD</name>
<reference evidence="1" key="1">
    <citation type="submission" date="2020-04" db="EMBL/GenBank/DDBJ databases">
        <authorList>
            <person name="Chiriac C."/>
            <person name="Salcher M."/>
            <person name="Ghai R."/>
            <person name="Kavagutti S V."/>
        </authorList>
    </citation>
    <scope>NUCLEOTIDE SEQUENCE</scope>
</reference>
<organism evidence="1">
    <name type="scientific">uncultured Caudovirales phage</name>
    <dbReference type="NCBI Taxonomy" id="2100421"/>
    <lineage>
        <taxon>Viruses</taxon>
        <taxon>Duplodnaviria</taxon>
        <taxon>Heunggongvirae</taxon>
        <taxon>Uroviricota</taxon>
        <taxon>Caudoviricetes</taxon>
        <taxon>Peduoviridae</taxon>
        <taxon>Maltschvirus</taxon>
        <taxon>Maltschvirus maltsch</taxon>
    </lineage>
</organism>
<dbReference type="EMBL" id="LR796437">
    <property type="protein sequence ID" value="CAB4144531.1"/>
    <property type="molecule type" value="Genomic_DNA"/>
</dbReference>
<evidence type="ECO:0000313" key="1">
    <source>
        <dbReference type="EMBL" id="CAB4144531.1"/>
    </source>
</evidence>
<protein>
    <submittedName>
        <fullName evidence="1">Uncharacterized protein</fullName>
    </submittedName>
</protein>